<evidence type="ECO:0000313" key="2">
    <source>
        <dbReference type="Proteomes" id="UP001520878"/>
    </source>
</evidence>
<organism evidence="1 2">
    <name type="scientific">Fluctibacter halophilus</name>
    <dbReference type="NCBI Taxonomy" id="226011"/>
    <lineage>
        <taxon>Bacteria</taxon>
        <taxon>Pseudomonadati</taxon>
        <taxon>Pseudomonadota</taxon>
        <taxon>Gammaproteobacteria</taxon>
        <taxon>Alteromonadales</taxon>
        <taxon>Alteromonadaceae</taxon>
        <taxon>Fluctibacter</taxon>
    </lineage>
</organism>
<accession>A0ABS8G6P4</accession>
<gene>
    <name evidence="1" type="ORF">LJ739_08210</name>
</gene>
<dbReference type="EMBL" id="JAJEWP010000001">
    <property type="protein sequence ID" value="MCC2616220.1"/>
    <property type="molecule type" value="Genomic_DNA"/>
</dbReference>
<evidence type="ECO:0000313" key="1">
    <source>
        <dbReference type="EMBL" id="MCC2616220.1"/>
    </source>
</evidence>
<proteinExistence type="predicted"/>
<dbReference type="Proteomes" id="UP001520878">
    <property type="component" value="Unassembled WGS sequence"/>
</dbReference>
<dbReference type="RefSeq" id="WP_229159044.1">
    <property type="nucleotide sequence ID" value="NZ_JAJEWP010000001.1"/>
</dbReference>
<reference evidence="1 2" key="1">
    <citation type="submission" date="2021-10" db="EMBL/GenBank/DDBJ databases">
        <title>Draft genome of Aestuariibacter halophilus JC2043.</title>
        <authorList>
            <person name="Emsley S.A."/>
            <person name="Pfannmuller K.M."/>
            <person name="Ushijima B."/>
            <person name="Saw J.H."/>
            <person name="Videau P."/>
        </authorList>
    </citation>
    <scope>NUCLEOTIDE SEQUENCE [LARGE SCALE GENOMIC DNA]</scope>
    <source>
        <strain evidence="1 2">JC2043</strain>
    </source>
</reference>
<comment type="caution">
    <text evidence="1">The sequence shown here is derived from an EMBL/GenBank/DDBJ whole genome shotgun (WGS) entry which is preliminary data.</text>
</comment>
<name>A0ABS8G6P4_9ALTE</name>
<protein>
    <recommendedName>
        <fullName evidence="3">DUF1439 domain-containing protein</fullName>
    </recommendedName>
</protein>
<keyword evidence="2" id="KW-1185">Reference proteome</keyword>
<sequence length="240" mass="27270">MPDSWPLWLKRILAKWFIRRGKLAHVDYTADEITALIKPHFPAHFNFAVPSGTGQLTLMDCDIAMHTGDQHIDVQMFAAVDIRVMNTDVYRAHIIAHLRAKPHYISDQHSVALHSLDVADIRLVNDSYSLVRDTTDLLSQFVPKPLQNLVGGTVKTALGLLTGGGSDTLLRYLELYLSGSKQRILDYHRPQLERLIDDVMQDNTLSYALDPEDWEERLFIEHGESVVVEDGVLRFRFAPV</sequence>
<dbReference type="Gene3D" id="3.15.10.40">
    <property type="entry name" value="Uncharacterised protein PF07273, DUF1439"/>
    <property type="match status" value="1"/>
</dbReference>
<evidence type="ECO:0008006" key="3">
    <source>
        <dbReference type="Google" id="ProtNLM"/>
    </source>
</evidence>